<keyword evidence="9" id="KW-1185">Reference proteome</keyword>
<comment type="caution">
    <text evidence="8">The sequence shown here is derived from an EMBL/GenBank/DDBJ whole genome shotgun (WGS) entry which is preliminary data.</text>
</comment>
<dbReference type="PANTHER" id="PTHR13767:SF2">
    <property type="entry name" value="PSEUDOURIDYLATE SYNTHASE TRUB1"/>
    <property type="match status" value="1"/>
</dbReference>
<evidence type="ECO:0000256" key="5">
    <source>
        <dbReference type="HAMAP-Rule" id="MF_01080"/>
    </source>
</evidence>
<feature type="domain" description="Pseudouridine synthase II N-terminal" evidence="6">
    <location>
        <begin position="23"/>
        <end position="175"/>
    </location>
</feature>
<dbReference type="InterPro" id="IPR032819">
    <property type="entry name" value="TruB_C"/>
</dbReference>
<dbReference type="SUPFAM" id="SSF55120">
    <property type="entry name" value="Pseudouridine synthase"/>
    <property type="match status" value="1"/>
</dbReference>
<dbReference type="RefSeq" id="WP_257913350.1">
    <property type="nucleotide sequence ID" value="NZ_JANPWE010000004.1"/>
</dbReference>
<protein>
    <recommendedName>
        <fullName evidence="5">tRNA pseudouridine synthase B</fullName>
        <ecNumber evidence="5">5.4.99.25</ecNumber>
    </recommendedName>
    <alternativeName>
        <fullName evidence="5">tRNA pseudouridine(55) synthase</fullName>
        <shortName evidence="5">Psi55 synthase</shortName>
    </alternativeName>
    <alternativeName>
        <fullName evidence="5">tRNA pseudouridylate synthase</fullName>
    </alternativeName>
    <alternativeName>
        <fullName evidence="5">tRNA-uridine isomerase</fullName>
    </alternativeName>
</protein>
<comment type="function">
    <text evidence="5">Responsible for synthesis of pseudouridine from uracil-55 in the psi GC loop of transfer RNAs.</text>
</comment>
<dbReference type="EMBL" id="JANPWE010000004">
    <property type="protein sequence ID" value="MCR6545898.1"/>
    <property type="molecule type" value="Genomic_DNA"/>
</dbReference>
<reference evidence="8 9" key="1">
    <citation type="submission" date="2022-08" db="EMBL/GenBank/DDBJ databases">
        <title>Proteogenomics of the novel Dehalobacterium formicoaceticum strain EZ94 highlights a key role of methyltransferases during anaerobic dichloromethane degradation.</title>
        <authorList>
            <person name="Wasmund K."/>
        </authorList>
    </citation>
    <scope>NUCLEOTIDE SEQUENCE [LARGE SCALE GENOMIC DNA]</scope>
    <source>
        <strain evidence="8 9">EZ94</strain>
    </source>
</reference>
<dbReference type="Pfam" id="PF01509">
    <property type="entry name" value="TruB_N"/>
    <property type="match status" value="1"/>
</dbReference>
<evidence type="ECO:0000256" key="3">
    <source>
        <dbReference type="ARBA" id="ARBA00022694"/>
    </source>
</evidence>
<evidence type="ECO:0000256" key="1">
    <source>
        <dbReference type="ARBA" id="ARBA00000385"/>
    </source>
</evidence>
<evidence type="ECO:0000256" key="4">
    <source>
        <dbReference type="ARBA" id="ARBA00023235"/>
    </source>
</evidence>
<dbReference type="InterPro" id="IPR020103">
    <property type="entry name" value="PsdUridine_synth_cat_dom_sf"/>
</dbReference>
<evidence type="ECO:0000259" key="7">
    <source>
        <dbReference type="Pfam" id="PF16198"/>
    </source>
</evidence>
<comment type="similarity">
    <text evidence="2 5">Belongs to the pseudouridine synthase TruB family. Type 1 subfamily.</text>
</comment>
<keyword evidence="4 5" id="KW-0413">Isomerase</keyword>
<dbReference type="InterPro" id="IPR002501">
    <property type="entry name" value="PsdUridine_synth_N"/>
</dbReference>
<dbReference type="Gene3D" id="3.30.2350.10">
    <property type="entry name" value="Pseudouridine synthase"/>
    <property type="match status" value="1"/>
</dbReference>
<sequence length="300" mass="33423">MDGFINVLKPPGMTSHDVVGFVRKKIQQKKAGHTGTLDPGVAGVLPVCVGKATRLSEYITDQTKGYRGEITFGRATDSQDAYGSVLWEKECTHLQYEDFLTVLPTFIGQIQQLPPMTSAVRVEGQRLYELARKGIEVERKQKSVIIHSIDIIHKDWSLPHPKVIFDVSCSKGTYIRTLCHDIGMKLGVGAYLSFLIRTKTAGFQIQNAYTLEEISSLVAARDESFLLPMEAGISFISALTVGREQEKELLHGKSIHLPKDHYQMDRIYQAQGPDHKLIALGRIIIDGTDAFIFKPLKVLG</sequence>
<dbReference type="Proteomes" id="UP001524944">
    <property type="component" value="Unassembled WGS sequence"/>
</dbReference>
<evidence type="ECO:0000256" key="2">
    <source>
        <dbReference type="ARBA" id="ARBA00005642"/>
    </source>
</evidence>
<organism evidence="8 9">
    <name type="scientific">Dehalobacterium formicoaceticum</name>
    <dbReference type="NCBI Taxonomy" id="51515"/>
    <lineage>
        <taxon>Bacteria</taxon>
        <taxon>Bacillati</taxon>
        <taxon>Bacillota</taxon>
        <taxon>Clostridia</taxon>
        <taxon>Eubacteriales</taxon>
        <taxon>Peptococcaceae</taxon>
        <taxon>Dehalobacterium</taxon>
    </lineage>
</organism>
<feature type="active site" description="Nucleophile" evidence="5">
    <location>
        <position position="38"/>
    </location>
</feature>
<dbReference type="CDD" id="cd02573">
    <property type="entry name" value="PseudoU_synth_EcTruB"/>
    <property type="match status" value="1"/>
</dbReference>
<dbReference type="HAMAP" id="MF_01080">
    <property type="entry name" value="TruB_bact"/>
    <property type="match status" value="1"/>
</dbReference>
<name>A0ABT1Y4T7_9FIRM</name>
<keyword evidence="3 5" id="KW-0819">tRNA processing</keyword>
<dbReference type="InterPro" id="IPR014780">
    <property type="entry name" value="tRNA_psdUridine_synth_TruB"/>
</dbReference>
<feature type="domain" description="tRNA pseudouridylate synthase B C-terminal" evidence="7">
    <location>
        <begin position="176"/>
        <end position="232"/>
    </location>
</feature>
<dbReference type="GO" id="GO:0160148">
    <property type="term" value="F:tRNA pseudouridine(55) synthase activity"/>
    <property type="evidence" value="ECO:0007669"/>
    <property type="project" value="UniProtKB-EC"/>
</dbReference>
<dbReference type="EC" id="5.4.99.25" evidence="5"/>
<gene>
    <name evidence="5 8" type="primary">truB</name>
    <name evidence="8" type="ORF">NVS47_10310</name>
</gene>
<dbReference type="PANTHER" id="PTHR13767">
    <property type="entry name" value="TRNA-PSEUDOURIDINE SYNTHASE"/>
    <property type="match status" value="1"/>
</dbReference>
<dbReference type="Pfam" id="PF16198">
    <property type="entry name" value="TruB_C_2"/>
    <property type="match status" value="1"/>
</dbReference>
<accession>A0ABT1Y4T7</accession>
<proteinExistence type="inferred from homology"/>
<evidence type="ECO:0000313" key="9">
    <source>
        <dbReference type="Proteomes" id="UP001524944"/>
    </source>
</evidence>
<dbReference type="NCBIfam" id="TIGR00431">
    <property type="entry name" value="TruB"/>
    <property type="match status" value="1"/>
</dbReference>
<comment type="catalytic activity">
    <reaction evidence="1 5">
        <text>uridine(55) in tRNA = pseudouridine(55) in tRNA</text>
        <dbReference type="Rhea" id="RHEA:42532"/>
        <dbReference type="Rhea" id="RHEA-COMP:10101"/>
        <dbReference type="Rhea" id="RHEA-COMP:10102"/>
        <dbReference type="ChEBI" id="CHEBI:65314"/>
        <dbReference type="ChEBI" id="CHEBI:65315"/>
        <dbReference type="EC" id="5.4.99.25"/>
    </reaction>
</comment>
<evidence type="ECO:0000259" key="6">
    <source>
        <dbReference type="Pfam" id="PF01509"/>
    </source>
</evidence>
<evidence type="ECO:0000313" key="8">
    <source>
        <dbReference type="EMBL" id="MCR6545898.1"/>
    </source>
</evidence>